<sequence>MTHTPIGARRRRFVLEMPLDAPDGFGGSLRRYVAGPVVWGSLERAETDARRRNGRGDAAVVYRLALRWRAGVSPEMRLAAGPRRFAIRSAADPDGGRRDLVCEVEEISPGEAA</sequence>
<evidence type="ECO:0000313" key="1">
    <source>
        <dbReference type="EMBL" id="GEP09603.1"/>
    </source>
</evidence>
<dbReference type="InterPro" id="IPR008767">
    <property type="entry name" value="Phage_SPP1_head-tail_adaptor"/>
</dbReference>
<dbReference type="OrthoDB" id="7570189at2"/>
<name>A0A512JI54_9HYPH</name>
<reference evidence="1 2" key="1">
    <citation type="submission" date="2019-07" db="EMBL/GenBank/DDBJ databases">
        <title>Whole genome shotgun sequence of Methylobacterium gnaphalii NBRC 107716.</title>
        <authorList>
            <person name="Hosoyama A."/>
            <person name="Uohara A."/>
            <person name="Ohji S."/>
            <person name="Ichikawa N."/>
        </authorList>
    </citation>
    <scope>NUCLEOTIDE SEQUENCE [LARGE SCALE GENOMIC DNA]</scope>
    <source>
        <strain evidence="1 2">NBRC 107716</strain>
    </source>
</reference>
<comment type="caution">
    <text evidence="1">The sequence shown here is derived from an EMBL/GenBank/DDBJ whole genome shotgun (WGS) entry which is preliminary data.</text>
</comment>
<keyword evidence="2" id="KW-1185">Reference proteome</keyword>
<evidence type="ECO:0008006" key="3">
    <source>
        <dbReference type="Google" id="ProtNLM"/>
    </source>
</evidence>
<dbReference type="Proteomes" id="UP000321750">
    <property type="component" value="Unassembled WGS sequence"/>
</dbReference>
<dbReference type="AlphaFoldDB" id="A0A512JI54"/>
<gene>
    <name evidence="1" type="ORF">MGN01_14480</name>
</gene>
<protein>
    <recommendedName>
        <fullName evidence="3">Head-tail adaptor protein</fullName>
    </recommendedName>
</protein>
<accession>A0A512JI54</accession>
<evidence type="ECO:0000313" key="2">
    <source>
        <dbReference type="Proteomes" id="UP000321750"/>
    </source>
</evidence>
<dbReference type="InterPro" id="IPR038666">
    <property type="entry name" value="SSP1_head-tail_sf"/>
</dbReference>
<dbReference type="Pfam" id="PF05521">
    <property type="entry name" value="Phage_HCP"/>
    <property type="match status" value="1"/>
</dbReference>
<dbReference type="Gene3D" id="2.40.10.270">
    <property type="entry name" value="Bacteriophage SPP1 head-tail adaptor protein"/>
    <property type="match status" value="1"/>
</dbReference>
<proteinExistence type="predicted"/>
<dbReference type="RefSeq" id="WP_147045909.1">
    <property type="nucleotide sequence ID" value="NZ_BJZV01000006.1"/>
</dbReference>
<organism evidence="1 2">
    <name type="scientific">Methylobacterium gnaphalii</name>
    <dbReference type="NCBI Taxonomy" id="1010610"/>
    <lineage>
        <taxon>Bacteria</taxon>
        <taxon>Pseudomonadati</taxon>
        <taxon>Pseudomonadota</taxon>
        <taxon>Alphaproteobacteria</taxon>
        <taxon>Hyphomicrobiales</taxon>
        <taxon>Methylobacteriaceae</taxon>
        <taxon>Methylobacterium</taxon>
    </lineage>
</organism>
<dbReference type="EMBL" id="BJZV01000006">
    <property type="protein sequence ID" value="GEP09603.1"/>
    <property type="molecule type" value="Genomic_DNA"/>
</dbReference>